<evidence type="ECO:0000256" key="4">
    <source>
        <dbReference type="HAMAP-Rule" id="MF_03002"/>
    </source>
</evidence>
<dbReference type="AlphaFoldDB" id="A0A9P5PRT3"/>
<reference evidence="8" key="1">
    <citation type="submission" date="2020-11" db="EMBL/GenBank/DDBJ databases">
        <authorList>
            <consortium name="DOE Joint Genome Institute"/>
            <person name="Ahrendt S."/>
            <person name="Riley R."/>
            <person name="Andreopoulos W."/>
            <person name="Labutti K."/>
            <person name="Pangilinan J."/>
            <person name="Ruiz-Duenas F.J."/>
            <person name="Barrasa J.M."/>
            <person name="Sanchez-Garcia M."/>
            <person name="Camarero S."/>
            <person name="Miyauchi S."/>
            <person name="Serrano A."/>
            <person name="Linde D."/>
            <person name="Babiker R."/>
            <person name="Drula E."/>
            <person name="Ayuso-Fernandez I."/>
            <person name="Pacheco R."/>
            <person name="Padilla G."/>
            <person name="Ferreira P."/>
            <person name="Barriuso J."/>
            <person name="Kellner H."/>
            <person name="Castanera R."/>
            <person name="Alfaro M."/>
            <person name="Ramirez L."/>
            <person name="Pisabarro A.G."/>
            <person name="Kuo A."/>
            <person name="Tritt A."/>
            <person name="Lipzen A."/>
            <person name="He G."/>
            <person name="Yan M."/>
            <person name="Ng V."/>
            <person name="Cullen D."/>
            <person name="Martin F."/>
            <person name="Rosso M.-N."/>
            <person name="Henrissat B."/>
            <person name="Hibbett D."/>
            <person name="Martinez A.T."/>
            <person name="Grigoriev I.V."/>
        </authorList>
    </citation>
    <scope>NUCLEOTIDE SEQUENCE</scope>
    <source>
        <strain evidence="8">AH 40177</strain>
    </source>
</reference>
<evidence type="ECO:0000256" key="5">
    <source>
        <dbReference type="SAM" id="Coils"/>
    </source>
</evidence>
<dbReference type="GO" id="GO:0033290">
    <property type="term" value="C:eukaryotic 48S preinitiation complex"/>
    <property type="evidence" value="ECO:0007669"/>
    <property type="project" value="UniProtKB-UniRule"/>
</dbReference>
<dbReference type="Proteomes" id="UP000772434">
    <property type="component" value="Unassembled WGS sequence"/>
</dbReference>
<evidence type="ECO:0000256" key="6">
    <source>
        <dbReference type="SAM" id="MobiDB-lite"/>
    </source>
</evidence>
<sequence>MSSGDEAPQPKPTGAKPAMSRFLRTEGSDSGDSDSSSDEDSDSDGDGSNTADSDADEDEDKQGVRIMSAQEKRLAEMEATGKAMENALRINDWIAISNEFDKLARMIQRQHNVSEPIPPFYIKTLLSLESSLTSAIAKEKEAKKKMNATNAKALNSMKQKVRKAIKEYEQDITKYQADPEGFERDYAALVTREAPPVTGGRPTVAADGDDDDGDFRSVGRGGKTMLFTAEGIFKNLQAVQEARGKKNTDRGEQIRILEKLLEVAVTSYQRIRVLLALISSRFDYNSSASSHMPTELWLSAQNEVDQLIAIVASNPSYTIQELTEDYDDLSERSPATEKDGIVRIRGSIISFIDRLDDEFTRSLQNIDPHGTEYVDRLKDEKTLYCTICRAQAFYEQTKQDDPLSRVIMRRLEHIYSKPDAVVQALESAADAAEIKSAITLSSKSSTSGLIHSLCVYLYKSGNSLHRTRAMLSHIYHFALLNDFHTARDMMLMSHLQESIHSADVATQILYNRTVVQLGLCAFRSGLIKEAQATLQDIFTTQRVKELLAQGVHQQRFQVLTPEQEKAEKQRQLPFHMHINTELLEAAFLVSSMLVEIPLLASIDSEESKRKAISKPFRRLLDFADRQVFTGPPESTRDHIMQASKALQDGEWEKCRDLIQSIKIWSLMPEASSVKEMLAKRIQEQGLRTYLFTYAPHYSTLSLSLLAQTFSLPLRSVSSIVSKMIWSEELSASLDQAGGFIIFHRTEVSRQQQLALTIAEKVNALAEQNEKALDAKMGSSGGWGDRGDGKAGEKRGEQVQERRGRGDRTRGGARGTRGRGARFAQGLGNQMGHTSQRVG</sequence>
<evidence type="ECO:0000256" key="3">
    <source>
        <dbReference type="ARBA" id="ARBA00022917"/>
    </source>
</evidence>
<dbReference type="EMBL" id="JADNRY010000035">
    <property type="protein sequence ID" value="KAF9071061.1"/>
    <property type="molecule type" value="Genomic_DNA"/>
</dbReference>
<dbReference type="GO" id="GO:0005852">
    <property type="term" value="C:eukaryotic translation initiation factor 3 complex"/>
    <property type="evidence" value="ECO:0007669"/>
    <property type="project" value="UniProtKB-UniRule"/>
</dbReference>
<feature type="compositionally biased region" description="Acidic residues" evidence="6">
    <location>
        <begin position="29"/>
        <end position="45"/>
    </location>
</feature>
<gene>
    <name evidence="4" type="primary">NIP1</name>
    <name evidence="8" type="ORF">BDP27DRAFT_1219583</name>
</gene>
<dbReference type="InterPro" id="IPR036390">
    <property type="entry name" value="WH_DNA-bd_sf"/>
</dbReference>
<accession>A0A9P5PRT3</accession>
<feature type="region of interest" description="Disordered" evidence="6">
    <location>
        <begin position="772"/>
        <end position="838"/>
    </location>
</feature>
<dbReference type="GO" id="GO:0003743">
    <property type="term" value="F:translation initiation factor activity"/>
    <property type="evidence" value="ECO:0007669"/>
    <property type="project" value="UniProtKB-UniRule"/>
</dbReference>
<dbReference type="Pfam" id="PF26569">
    <property type="entry name" value="EIF3CL_C"/>
    <property type="match status" value="1"/>
</dbReference>
<comment type="subunit">
    <text evidence="4">Component of the eukaryotic translation initiation factor 3 (eIF-3) complex.</text>
</comment>
<keyword evidence="2 4" id="KW-0396">Initiation factor</keyword>
<evidence type="ECO:0000259" key="7">
    <source>
        <dbReference type="PROSITE" id="PS50250"/>
    </source>
</evidence>
<evidence type="ECO:0000313" key="9">
    <source>
        <dbReference type="Proteomes" id="UP000772434"/>
    </source>
</evidence>
<feature type="coiled-coil region" evidence="5">
    <location>
        <begin position="151"/>
        <end position="178"/>
    </location>
</feature>
<name>A0A9P5PRT3_9AGAR</name>
<keyword evidence="1 4" id="KW-0963">Cytoplasm</keyword>
<dbReference type="SMART" id="SM00088">
    <property type="entry name" value="PINT"/>
    <property type="match status" value="1"/>
</dbReference>
<comment type="subcellular location">
    <subcellularLocation>
        <location evidence="4">Cytoplasm</location>
    </subcellularLocation>
</comment>
<feature type="compositionally biased region" description="Polar residues" evidence="6">
    <location>
        <begin position="826"/>
        <end position="838"/>
    </location>
</feature>
<dbReference type="GO" id="GO:0003723">
    <property type="term" value="F:RNA binding"/>
    <property type="evidence" value="ECO:0007669"/>
    <property type="project" value="InterPro"/>
</dbReference>
<keyword evidence="5" id="KW-0175">Coiled coil</keyword>
<evidence type="ECO:0000256" key="2">
    <source>
        <dbReference type="ARBA" id="ARBA00022540"/>
    </source>
</evidence>
<protein>
    <recommendedName>
        <fullName evidence="4">Eukaryotic translation initiation factor 3 subunit C</fullName>
        <shortName evidence="4">eIF3c</shortName>
    </recommendedName>
    <alternativeName>
        <fullName evidence="4">Eukaryotic translation initiation factor 3 93 kDa subunit homolog</fullName>
        <shortName evidence="4">eIF3 p93</shortName>
    </alternativeName>
    <alternativeName>
        <fullName evidence="4">Translation initiation factor eIF3, p93 subunit homolog</fullName>
    </alternativeName>
</protein>
<dbReference type="FunFam" id="1.10.10.10:FF:000300">
    <property type="entry name" value="Eukaryotic translation initiation factor 3 subunit C"/>
    <property type="match status" value="1"/>
</dbReference>
<dbReference type="PANTHER" id="PTHR13937:SF0">
    <property type="entry name" value="EUKARYOTIC TRANSLATION INITIATION FACTOR 3 SUBUNIT C-RELATED"/>
    <property type="match status" value="1"/>
</dbReference>
<dbReference type="HAMAP" id="MF_03002">
    <property type="entry name" value="eIF3c"/>
    <property type="match status" value="1"/>
</dbReference>
<comment type="caution">
    <text evidence="8">The sequence shown here is derived from an EMBL/GenBank/DDBJ whole genome shotgun (WGS) entry which is preliminary data.</text>
</comment>
<feature type="domain" description="PCI" evidence="7">
    <location>
        <begin position="574"/>
        <end position="747"/>
    </location>
</feature>
<dbReference type="Pfam" id="PF05470">
    <property type="entry name" value="eIF-3c_N"/>
    <property type="match status" value="2"/>
</dbReference>
<dbReference type="Pfam" id="PF01399">
    <property type="entry name" value="PCI"/>
    <property type="match status" value="1"/>
</dbReference>
<dbReference type="InterPro" id="IPR027516">
    <property type="entry name" value="EIF3C"/>
</dbReference>
<dbReference type="GO" id="GO:0031369">
    <property type="term" value="F:translation initiation factor binding"/>
    <property type="evidence" value="ECO:0007669"/>
    <property type="project" value="InterPro"/>
</dbReference>
<proteinExistence type="inferred from homology"/>
<dbReference type="InterPro" id="IPR008905">
    <property type="entry name" value="EIF3C_N_dom"/>
</dbReference>
<dbReference type="InterPro" id="IPR058999">
    <property type="entry name" value="EIF3CL_C"/>
</dbReference>
<dbReference type="GO" id="GO:0001732">
    <property type="term" value="P:formation of cytoplasmic translation initiation complex"/>
    <property type="evidence" value="ECO:0007669"/>
    <property type="project" value="UniProtKB-UniRule"/>
</dbReference>
<dbReference type="OrthoDB" id="29647at2759"/>
<comment type="similarity">
    <text evidence="4">Belongs to the eIF-3 subunit C family.</text>
</comment>
<evidence type="ECO:0000313" key="8">
    <source>
        <dbReference type="EMBL" id="KAF9071061.1"/>
    </source>
</evidence>
<keyword evidence="9" id="KW-1185">Reference proteome</keyword>
<feature type="region of interest" description="Disordered" evidence="6">
    <location>
        <begin position="1"/>
        <end position="63"/>
    </location>
</feature>
<feature type="compositionally biased region" description="Basic and acidic residues" evidence="6">
    <location>
        <begin position="784"/>
        <end position="809"/>
    </location>
</feature>
<evidence type="ECO:0000256" key="1">
    <source>
        <dbReference type="ARBA" id="ARBA00022490"/>
    </source>
</evidence>
<dbReference type="PROSITE" id="PS50250">
    <property type="entry name" value="PCI"/>
    <property type="match status" value="1"/>
</dbReference>
<dbReference type="GO" id="GO:0016282">
    <property type="term" value="C:eukaryotic 43S preinitiation complex"/>
    <property type="evidence" value="ECO:0007669"/>
    <property type="project" value="UniProtKB-UniRule"/>
</dbReference>
<dbReference type="InterPro" id="IPR000717">
    <property type="entry name" value="PCI_dom"/>
</dbReference>
<dbReference type="PANTHER" id="PTHR13937">
    <property type="entry name" value="EUKARYOTIC TRANSLATION INITATION FACTOR 3, SUBUNIT 8 EIF3S8 -RELATED"/>
    <property type="match status" value="1"/>
</dbReference>
<comment type="function">
    <text evidence="4">Component of the eukaryotic translation initiation factor 3 (eIF-3) complex, which is involved in protein synthesis of a specialized repertoire of mRNAs and, together with other initiation factors, stimulates binding of mRNA and methionyl-tRNAi to the 40S ribosome. The eIF-3 complex specifically targets and initiates translation of a subset of mRNAs involved in cell proliferation.</text>
</comment>
<organism evidence="8 9">
    <name type="scientific">Rhodocollybia butyracea</name>
    <dbReference type="NCBI Taxonomy" id="206335"/>
    <lineage>
        <taxon>Eukaryota</taxon>
        <taxon>Fungi</taxon>
        <taxon>Dikarya</taxon>
        <taxon>Basidiomycota</taxon>
        <taxon>Agaricomycotina</taxon>
        <taxon>Agaricomycetes</taxon>
        <taxon>Agaricomycetidae</taxon>
        <taxon>Agaricales</taxon>
        <taxon>Marasmiineae</taxon>
        <taxon>Omphalotaceae</taxon>
        <taxon>Rhodocollybia</taxon>
    </lineage>
</organism>
<dbReference type="SUPFAM" id="SSF46785">
    <property type="entry name" value="Winged helix' DNA-binding domain"/>
    <property type="match status" value="1"/>
</dbReference>
<keyword evidence="3 4" id="KW-0648">Protein biosynthesis</keyword>